<proteinExistence type="predicted"/>
<name>A0A5E7FS01_PSEFL</name>
<evidence type="ECO:0000313" key="1">
    <source>
        <dbReference type="EMBL" id="VVO41945.1"/>
    </source>
</evidence>
<organism evidence="1 2">
    <name type="scientific">Pseudomonas fluorescens</name>
    <dbReference type="NCBI Taxonomy" id="294"/>
    <lineage>
        <taxon>Bacteria</taxon>
        <taxon>Pseudomonadati</taxon>
        <taxon>Pseudomonadota</taxon>
        <taxon>Gammaproteobacteria</taxon>
        <taxon>Pseudomonadales</taxon>
        <taxon>Pseudomonadaceae</taxon>
        <taxon>Pseudomonas</taxon>
    </lineage>
</organism>
<sequence length="79" mass="8414">MGVVDLVGGFSTGYTNLLGIDNDDVIAGVNVRSVLSFMLATQTARDFGGQTTQGLTCSVDDKPVALYCFRFSSKSFHSL</sequence>
<dbReference type="Proteomes" id="UP000326557">
    <property type="component" value="Unassembled WGS sequence"/>
</dbReference>
<protein>
    <submittedName>
        <fullName evidence="1">Uncharacterized protein</fullName>
    </submittedName>
</protein>
<dbReference type="EMBL" id="CABVHP010000054">
    <property type="protein sequence ID" value="VVO41945.1"/>
    <property type="molecule type" value="Genomic_DNA"/>
</dbReference>
<accession>A0A5E7FS01</accession>
<gene>
    <name evidence="1" type="ORF">PS704_05952</name>
</gene>
<reference evidence="1 2" key="1">
    <citation type="submission" date="2019-09" db="EMBL/GenBank/DDBJ databases">
        <authorList>
            <person name="Chandra G."/>
            <person name="Truman W A."/>
        </authorList>
    </citation>
    <scope>NUCLEOTIDE SEQUENCE [LARGE SCALE GENOMIC DNA]</scope>
    <source>
        <strain evidence="1">PS704</strain>
    </source>
</reference>
<dbReference type="AlphaFoldDB" id="A0A5E7FS01"/>
<evidence type="ECO:0000313" key="2">
    <source>
        <dbReference type="Proteomes" id="UP000326557"/>
    </source>
</evidence>